<keyword evidence="1" id="KW-0805">Transcription regulation</keyword>
<dbReference type="EMBL" id="CAFBMB010000003">
    <property type="protein sequence ID" value="CAB4887856.1"/>
    <property type="molecule type" value="Genomic_DNA"/>
</dbReference>
<dbReference type="GO" id="GO:0043565">
    <property type="term" value="F:sequence-specific DNA binding"/>
    <property type="evidence" value="ECO:0007669"/>
    <property type="project" value="InterPro"/>
</dbReference>
<keyword evidence="2" id="KW-0238">DNA-binding</keyword>
<evidence type="ECO:0000256" key="2">
    <source>
        <dbReference type="ARBA" id="ARBA00023125"/>
    </source>
</evidence>
<organism evidence="5">
    <name type="scientific">freshwater metagenome</name>
    <dbReference type="NCBI Taxonomy" id="449393"/>
    <lineage>
        <taxon>unclassified sequences</taxon>
        <taxon>metagenomes</taxon>
        <taxon>ecological metagenomes</taxon>
    </lineage>
</organism>
<evidence type="ECO:0000313" key="5">
    <source>
        <dbReference type="EMBL" id="CAB4887856.1"/>
    </source>
</evidence>
<proteinExistence type="predicted"/>
<dbReference type="PANTHER" id="PTHR46796:SF6">
    <property type="entry name" value="ARAC SUBFAMILY"/>
    <property type="match status" value="1"/>
</dbReference>
<evidence type="ECO:0000256" key="3">
    <source>
        <dbReference type="ARBA" id="ARBA00023163"/>
    </source>
</evidence>
<dbReference type="Pfam" id="PF12833">
    <property type="entry name" value="HTH_18"/>
    <property type="match status" value="1"/>
</dbReference>
<dbReference type="PANTHER" id="PTHR46796">
    <property type="entry name" value="HTH-TYPE TRANSCRIPTIONAL ACTIVATOR RHAS-RELATED"/>
    <property type="match status" value="1"/>
</dbReference>
<dbReference type="AlphaFoldDB" id="A0A6J7EXD5"/>
<dbReference type="SUPFAM" id="SSF46689">
    <property type="entry name" value="Homeodomain-like"/>
    <property type="match status" value="1"/>
</dbReference>
<keyword evidence="3" id="KW-0804">Transcription</keyword>
<dbReference type="Pfam" id="PF14525">
    <property type="entry name" value="AraC_binding_2"/>
    <property type="match status" value="1"/>
</dbReference>
<dbReference type="InterPro" id="IPR050204">
    <property type="entry name" value="AraC_XylS_family_regulators"/>
</dbReference>
<dbReference type="PROSITE" id="PS01124">
    <property type="entry name" value="HTH_ARAC_FAMILY_2"/>
    <property type="match status" value="1"/>
</dbReference>
<dbReference type="InterPro" id="IPR018060">
    <property type="entry name" value="HTH_AraC"/>
</dbReference>
<accession>A0A6J7EXD5</accession>
<dbReference type="Gene3D" id="1.10.10.60">
    <property type="entry name" value="Homeodomain-like"/>
    <property type="match status" value="1"/>
</dbReference>
<gene>
    <name evidence="5" type="ORF">UFOPK3516_00081</name>
</gene>
<dbReference type="GO" id="GO:0003700">
    <property type="term" value="F:DNA-binding transcription factor activity"/>
    <property type="evidence" value="ECO:0007669"/>
    <property type="project" value="InterPro"/>
</dbReference>
<name>A0A6J7EXD5_9ZZZZ</name>
<dbReference type="InterPro" id="IPR035418">
    <property type="entry name" value="AraC-bd_2"/>
</dbReference>
<sequence length="326" mass="35608">MTKSLHSTLQSFELDADLPDSIFRWRTEMNRAFPPLAIVPRDPAGFRASYRAAGTAELQVSDLSANAHTVERRPGPVTEQDLGFYKMSLQVSGSGIMMQGNREIVLTPGTIAIYDTARPYTLEFTEDYRFIVAMFPKSALSLPAGLAGELTAHAITSDSGPGSVLSAYVMGLATHLDTLAGAPGERLARTGLDLLSTVIAAEAGDESLSAQASRRAMLMTACLYINEHLADERLSPESIAHAHFISVRQLYNVFAEAGVTVSQWIRTRRLVEFRRDLADPLMAARSITQLAAARGLSDAGYYSRIFKETFGMTPTQWRETASNLAR</sequence>
<feature type="domain" description="HTH araC/xylS-type" evidence="4">
    <location>
        <begin position="219"/>
        <end position="320"/>
    </location>
</feature>
<evidence type="ECO:0000259" key="4">
    <source>
        <dbReference type="PROSITE" id="PS01124"/>
    </source>
</evidence>
<dbReference type="InterPro" id="IPR009057">
    <property type="entry name" value="Homeodomain-like_sf"/>
</dbReference>
<dbReference type="SMART" id="SM00342">
    <property type="entry name" value="HTH_ARAC"/>
    <property type="match status" value="1"/>
</dbReference>
<evidence type="ECO:0000256" key="1">
    <source>
        <dbReference type="ARBA" id="ARBA00023015"/>
    </source>
</evidence>
<protein>
    <submittedName>
        <fullName evidence="5">Unannotated protein</fullName>
    </submittedName>
</protein>
<reference evidence="5" key="1">
    <citation type="submission" date="2020-05" db="EMBL/GenBank/DDBJ databases">
        <authorList>
            <person name="Chiriac C."/>
            <person name="Salcher M."/>
            <person name="Ghai R."/>
            <person name="Kavagutti S V."/>
        </authorList>
    </citation>
    <scope>NUCLEOTIDE SEQUENCE</scope>
</reference>